<evidence type="ECO:0000256" key="2">
    <source>
        <dbReference type="ARBA" id="ARBA00022741"/>
    </source>
</evidence>
<keyword evidence="2" id="KW-0547">Nucleotide-binding</keyword>
<dbReference type="GO" id="GO:0016887">
    <property type="term" value="F:ATP hydrolysis activity"/>
    <property type="evidence" value="ECO:0007669"/>
    <property type="project" value="InterPro"/>
</dbReference>
<dbReference type="Gene3D" id="3.30.565.10">
    <property type="entry name" value="Histidine kinase-like ATPase, C-terminal domain"/>
    <property type="match status" value="1"/>
</dbReference>
<reference evidence="5 6" key="1">
    <citation type="journal article" date="2018" name="Front. Plant Sci.">
        <title>Red Clover (Trifolium pratense) and Zigzag Clover (T. medium) - A Picture of Genomic Similarities and Differences.</title>
        <authorList>
            <person name="Dluhosova J."/>
            <person name="Istvanek J."/>
            <person name="Nedelnik J."/>
            <person name="Repkova J."/>
        </authorList>
    </citation>
    <scope>NUCLEOTIDE SEQUENCE [LARGE SCALE GENOMIC DNA]</scope>
    <source>
        <strain evidence="6">cv. 10/8</strain>
        <tissue evidence="5">Leaf</tissue>
    </source>
</reference>
<protein>
    <submittedName>
        <fullName evidence="5">Heat shock protein 83-like</fullName>
    </submittedName>
</protein>
<accession>A0A392MWF1</accession>
<evidence type="ECO:0000256" key="1">
    <source>
        <dbReference type="ARBA" id="ARBA00008239"/>
    </source>
</evidence>
<dbReference type="InterPro" id="IPR001404">
    <property type="entry name" value="Hsp90_fam"/>
</dbReference>
<dbReference type="PANTHER" id="PTHR11528">
    <property type="entry name" value="HEAT SHOCK PROTEIN 90 FAMILY MEMBER"/>
    <property type="match status" value="1"/>
</dbReference>
<evidence type="ECO:0000256" key="4">
    <source>
        <dbReference type="ARBA" id="ARBA00023186"/>
    </source>
</evidence>
<dbReference type="GO" id="GO:0140662">
    <property type="term" value="F:ATP-dependent protein folding chaperone"/>
    <property type="evidence" value="ECO:0007669"/>
    <property type="project" value="InterPro"/>
</dbReference>
<proteinExistence type="inferred from homology"/>
<evidence type="ECO:0000313" key="5">
    <source>
        <dbReference type="EMBL" id="MCH91876.1"/>
    </source>
</evidence>
<dbReference type="GO" id="GO:0051082">
    <property type="term" value="F:unfolded protein binding"/>
    <property type="evidence" value="ECO:0007669"/>
    <property type="project" value="InterPro"/>
</dbReference>
<comment type="caution">
    <text evidence="5">The sequence shown here is derived from an EMBL/GenBank/DDBJ whole genome shotgun (WGS) entry which is preliminary data.</text>
</comment>
<comment type="similarity">
    <text evidence="1">Belongs to the heat shock protein 90 family.</text>
</comment>
<dbReference type="AlphaFoldDB" id="A0A392MWF1"/>
<organism evidence="5 6">
    <name type="scientific">Trifolium medium</name>
    <dbReference type="NCBI Taxonomy" id="97028"/>
    <lineage>
        <taxon>Eukaryota</taxon>
        <taxon>Viridiplantae</taxon>
        <taxon>Streptophyta</taxon>
        <taxon>Embryophyta</taxon>
        <taxon>Tracheophyta</taxon>
        <taxon>Spermatophyta</taxon>
        <taxon>Magnoliopsida</taxon>
        <taxon>eudicotyledons</taxon>
        <taxon>Gunneridae</taxon>
        <taxon>Pentapetalae</taxon>
        <taxon>rosids</taxon>
        <taxon>fabids</taxon>
        <taxon>Fabales</taxon>
        <taxon>Fabaceae</taxon>
        <taxon>Papilionoideae</taxon>
        <taxon>50 kb inversion clade</taxon>
        <taxon>NPAAA clade</taxon>
        <taxon>Hologalegina</taxon>
        <taxon>IRL clade</taxon>
        <taxon>Trifolieae</taxon>
        <taxon>Trifolium</taxon>
    </lineage>
</organism>
<keyword evidence="5" id="KW-0346">Stress response</keyword>
<evidence type="ECO:0000256" key="3">
    <source>
        <dbReference type="ARBA" id="ARBA00022840"/>
    </source>
</evidence>
<dbReference type="Proteomes" id="UP000265520">
    <property type="component" value="Unassembled WGS sequence"/>
</dbReference>
<name>A0A392MWF1_9FABA</name>
<dbReference type="InterPro" id="IPR036890">
    <property type="entry name" value="HATPase_C_sf"/>
</dbReference>
<sequence>VGENETKPRWYSILGSDKYSTVNQLNLKRDLFLGKRYESTAAESNASSSPPAEKFEYQAEVSRLMDLIVNSLYSNKEVFLRELISNASDALDKLRFLSVTEPELMKDAIDFDIRIQADKDNGIITIT</sequence>
<keyword evidence="4" id="KW-0143">Chaperone</keyword>
<dbReference type="SUPFAM" id="SSF55874">
    <property type="entry name" value="ATPase domain of HSP90 chaperone/DNA topoisomerase II/histidine kinase"/>
    <property type="match status" value="1"/>
</dbReference>
<keyword evidence="3" id="KW-0067">ATP-binding</keyword>
<dbReference type="InterPro" id="IPR020575">
    <property type="entry name" value="Hsp90_N"/>
</dbReference>
<keyword evidence="6" id="KW-1185">Reference proteome</keyword>
<dbReference type="InterPro" id="IPR019805">
    <property type="entry name" value="Heat_shock_protein_90_CS"/>
</dbReference>
<feature type="non-terminal residue" evidence="5">
    <location>
        <position position="1"/>
    </location>
</feature>
<dbReference type="PROSITE" id="PS00298">
    <property type="entry name" value="HSP90"/>
    <property type="match status" value="1"/>
</dbReference>
<evidence type="ECO:0000313" key="6">
    <source>
        <dbReference type="Proteomes" id="UP000265520"/>
    </source>
</evidence>
<dbReference type="GO" id="GO:0005524">
    <property type="term" value="F:ATP binding"/>
    <property type="evidence" value="ECO:0007669"/>
    <property type="project" value="UniProtKB-KW"/>
</dbReference>
<dbReference type="EMBL" id="LXQA010021361">
    <property type="protein sequence ID" value="MCH91876.1"/>
    <property type="molecule type" value="Genomic_DNA"/>
</dbReference>
<dbReference type="PRINTS" id="PR00775">
    <property type="entry name" value="HEATSHOCK90"/>
</dbReference>